<evidence type="ECO:0000256" key="6">
    <source>
        <dbReference type="ARBA" id="ARBA00023015"/>
    </source>
</evidence>
<organism evidence="14 15">
    <name type="scientific">Zea mays</name>
    <name type="common">Maize</name>
    <dbReference type="NCBI Taxonomy" id="4577"/>
    <lineage>
        <taxon>Eukaryota</taxon>
        <taxon>Viridiplantae</taxon>
        <taxon>Streptophyta</taxon>
        <taxon>Embryophyta</taxon>
        <taxon>Tracheophyta</taxon>
        <taxon>Spermatophyta</taxon>
        <taxon>Magnoliopsida</taxon>
        <taxon>Liliopsida</taxon>
        <taxon>Poales</taxon>
        <taxon>Poaceae</taxon>
        <taxon>PACMAD clade</taxon>
        <taxon>Panicoideae</taxon>
        <taxon>Andropogonodae</taxon>
        <taxon>Andropogoneae</taxon>
        <taxon>Tripsacinae</taxon>
        <taxon>Zea</taxon>
    </lineage>
</organism>
<proteinExistence type="predicted"/>
<dbReference type="PROSITE" id="PS50811">
    <property type="entry name" value="WRKY"/>
    <property type="match status" value="1"/>
</dbReference>
<dbReference type="SUPFAM" id="SSF53098">
    <property type="entry name" value="Ribonuclease H-like"/>
    <property type="match status" value="1"/>
</dbReference>
<comment type="subcellular location">
    <subcellularLocation>
        <location evidence="1">Nucleus</location>
    </subcellularLocation>
</comment>
<feature type="region of interest" description="Disordered" evidence="11">
    <location>
        <begin position="120"/>
        <end position="175"/>
    </location>
</feature>
<sequence>MENESDDLQHEHGMPDQTSRPFTSLLLSATSVAQAAQQDTGSDIKSPSLLHGSSLLPPDDGYIWKARAQNIVPGCEYPTMYYKCAQDNCNTNKLVVCSADGHQVLETVLSGCHNHPRQQDCDLPIPKVSKTDTSMPVSREGDDEQLSSSSDSDEDDVDQARVEGDGSVTSAGRRRPKSKVWEEFSAVLRDDKIQWAECKHCKMSLGGTSTGRTTHLRRHLKICPALPATDRMQKQRSSPHPGSTIESIWKFDQDRSLELLIKVLVSNLFSSPLTSSTTFRQLWAGICPTNDVVSDTAIEEKFLSIFENEKLKLKEEIALAPGGVFLTAASSSLETKNFIFLTVHFIDKEWNLNRKIIRCCFTGCEDFDAEYFVSMFPNLQSCHNFINGNVRAAEEEIVKEAVQNWRLEWKLLGISSRKSLADAAVLALEKNLTEQNYLLAKFWNLKMALLRSSTKEDIDQVFNIEQMKLKFDQLWRKWYLWLSLAVVLDPRYKFRFLLVCFKEAFGSHAKRYIFEVRGKLYELFLQYSCHVDQQNSDSFDQRTNDLQLDTHDSTPVHAASQNFIEQAAHEELGEVIRYLEAELIPQNANFDILKWWKENASTYPALARLACDILAIPGSAVSAESAFDETDERVGLFNLKLSPELVEALVCTQDWIKSSGTYMHNSSAFSLLLISIIYSLQIQRTCN</sequence>
<name>A0A3L6G5N3_MAIZE</name>
<evidence type="ECO:0000259" key="12">
    <source>
        <dbReference type="PROSITE" id="PS50808"/>
    </source>
</evidence>
<feature type="compositionally biased region" description="Acidic residues" evidence="11">
    <location>
        <begin position="141"/>
        <end position="157"/>
    </location>
</feature>
<accession>A0A3L6G5N3</accession>
<feature type="domain" description="WRKY" evidence="13">
    <location>
        <begin position="53"/>
        <end position="118"/>
    </location>
</feature>
<evidence type="ECO:0000313" key="14">
    <source>
        <dbReference type="EMBL" id="PWZ43912.1"/>
    </source>
</evidence>
<comment type="caution">
    <text evidence="14">The sequence shown here is derived from an EMBL/GenBank/DDBJ whole genome shotgun (WGS) entry which is preliminary data.</text>
</comment>
<dbReference type="Pfam" id="PF05699">
    <property type="entry name" value="Dimer_Tnp_hAT"/>
    <property type="match status" value="1"/>
</dbReference>
<reference evidence="14 15" key="1">
    <citation type="journal article" date="2018" name="Nat. Genet.">
        <title>Extensive intraspecific gene order and gene structural variations between Mo17 and other maize genomes.</title>
        <authorList>
            <person name="Sun S."/>
            <person name="Zhou Y."/>
            <person name="Chen J."/>
            <person name="Shi J."/>
            <person name="Zhao H."/>
            <person name="Zhao H."/>
            <person name="Song W."/>
            <person name="Zhang M."/>
            <person name="Cui Y."/>
            <person name="Dong X."/>
            <person name="Liu H."/>
            <person name="Ma X."/>
            <person name="Jiao Y."/>
            <person name="Wang B."/>
            <person name="Wei X."/>
            <person name="Stein J.C."/>
            <person name="Glaubitz J.C."/>
            <person name="Lu F."/>
            <person name="Yu G."/>
            <person name="Liang C."/>
            <person name="Fengler K."/>
            <person name="Li B."/>
            <person name="Rafalski A."/>
            <person name="Schnable P.S."/>
            <person name="Ware D.H."/>
            <person name="Buckler E.S."/>
            <person name="Lai J."/>
        </authorList>
    </citation>
    <scope>NUCLEOTIDE SEQUENCE [LARGE SCALE GENOMIC DNA]</scope>
    <source>
        <strain evidence="15">cv. Missouri 17</strain>
        <tissue evidence="14">Seedling</tissue>
    </source>
</reference>
<dbReference type="Pfam" id="PF03106">
    <property type="entry name" value="WRKY"/>
    <property type="match status" value="1"/>
</dbReference>
<evidence type="ECO:0000256" key="9">
    <source>
        <dbReference type="ARBA" id="ARBA00023242"/>
    </source>
</evidence>
<evidence type="ECO:0000256" key="5">
    <source>
        <dbReference type="ARBA" id="ARBA00022833"/>
    </source>
</evidence>
<evidence type="ECO:0000256" key="11">
    <source>
        <dbReference type="SAM" id="MobiDB-lite"/>
    </source>
</evidence>
<dbReference type="SUPFAM" id="SSF57667">
    <property type="entry name" value="beta-beta-alpha zinc fingers"/>
    <property type="match status" value="1"/>
</dbReference>
<dbReference type="InterPro" id="IPR053031">
    <property type="entry name" value="Cuticle_assoc_protein"/>
</dbReference>
<evidence type="ECO:0000256" key="8">
    <source>
        <dbReference type="ARBA" id="ARBA00023163"/>
    </source>
</evidence>
<keyword evidence="8" id="KW-0804">Transcription</keyword>
<evidence type="ECO:0000256" key="7">
    <source>
        <dbReference type="ARBA" id="ARBA00023125"/>
    </source>
</evidence>
<gene>
    <name evidence="14" type="ORF">Zm00014a_025111</name>
</gene>
<evidence type="ECO:0000256" key="10">
    <source>
        <dbReference type="PROSITE-ProRule" id="PRU00027"/>
    </source>
</evidence>
<dbReference type="AlphaFoldDB" id="A0A3L6G5N3"/>
<dbReference type="SMART" id="SM00774">
    <property type="entry name" value="WRKY"/>
    <property type="match status" value="1"/>
</dbReference>
<dbReference type="Pfam" id="PF14372">
    <property type="entry name" value="hAT-like_RNase-H"/>
    <property type="match status" value="1"/>
</dbReference>
<comment type="subunit">
    <text evidence="2">Homodimer.</text>
</comment>
<dbReference type="GO" id="GO:0003700">
    <property type="term" value="F:DNA-binding transcription factor activity"/>
    <property type="evidence" value="ECO:0007669"/>
    <property type="project" value="InterPro"/>
</dbReference>
<protein>
    <recommendedName>
        <fullName evidence="16">Zinc finger BED domain-containing protein DAYSLEEPER</fullName>
    </recommendedName>
</protein>
<evidence type="ECO:0000256" key="1">
    <source>
        <dbReference type="ARBA" id="ARBA00004123"/>
    </source>
</evidence>
<dbReference type="Proteomes" id="UP000251960">
    <property type="component" value="Chromosome 10"/>
</dbReference>
<evidence type="ECO:0000259" key="13">
    <source>
        <dbReference type="PROSITE" id="PS50811"/>
    </source>
</evidence>
<dbReference type="SMART" id="SM00614">
    <property type="entry name" value="ZnF_BED"/>
    <property type="match status" value="1"/>
</dbReference>
<dbReference type="PROSITE" id="PS50808">
    <property type="entry name" value="ZF_BED"/>
    <property type="match status" value="1"/>
</dbReference>
<keyword evidence="6" id="KW-0805">Transcription regulation</keyword>
<keyword evidence="7" id="KW-0238">DNA-binding</keyword>
<evidence type="ECO:0000313" key="15">
    <source>
        <dbReference type="Proteomes" id="UP000251960"/>
    </source>
</evidence>
<dbReference type="GO" id="GO:0046983">
    <property type="term" value="F:protein dimerization activity"/>
    <property type="evidence" value="ECO:0007669"/>
    <property type="project" value="InterPro"/>
</dbReference>
<keyword evidence="4 10" id="KW-0863">Zinc-finger</keyword>
<feature type="region of interest" description="Disordered" evidence="11">
    <location>
        <begin position="1"/>
        <end position="21"/>
    </location>
</feature>
<evidence type="ECO:0008006" key="16">
    <source>
        <dbReference type="Google" id="ProtNLM"/>
    </source>
</evidence>
<dbReference type="InterPro" id="IPR012337">
    <property type="entry name" value="RNaseH-like_sf"/>
</dbReference>
<evidence type="ECO:0000256" key="3">
    <source>
        <dbReference type="ARBA" id="ARBA00022723"/>
    </source>
</evidence>
<keyword evidence="9" id="KW-0539">Nucleus</keyword>
<dbReference type="InterPro" id="IPR036236">
    <property type="entry name" value="Znf_C2H2_sf"/>
</dbReference>
<keyword evidence="5" id="KW-0862">Zinc</keyword>
<dbReference type="EMBL" id="NCVQ01000002">
    <property type="protein sequence ID" value="PWZ43912.1"/>
    <property type="molecule type" value="Genomic_DNA"/>
</dbReference>
<dbReference type="GO" id="GO:0043565">
    <property type="term" value="F:sequence-specific DNA binding"/>
    <property type="evidence" value="ECO:0007669"/>
    <property type="project" value="InterPro"/>
</dbReference>
<dbReference type="Gene3D" id="2.20.25.80">
    <property type="entry name" value="WRKY domain"/>
    <property type="match status" value="1"/>
</dbReference>
<dbReference type="InterPro" id="IPR003657">
    <property type="entry name" value="WRKY_dom"/>
</dbReference>
<dbReference type="GO" id="GO:0005634">
    <property type="term" value="C:nucleus"/>
    <property type="evidence" value="ECO:0007669"/>
    <property type="project" value="UniProtKB-SubCell"/>
</dbReference>
<evidence type="ECO:0000256" key="2">
    <source>
        <dbReference type="ARBA" id="ARBA00011738"/>
    </source>
</evidence>
<evidence type="ECO:0000256" key="4">
    <source>
        <dbReference type="ARBA" id="ARBA00022771"/>
    </source>
</evidence>
<dbReference type="InterPro" id="IPR008906">
    <property type="entry name" value="HATC_C_dom"/>
</dbReference>
<dbReference type="SUPFAM" id="SSF118290">
    <property type="entry name" value="WRKY DNA-binding domain"/>
    <property type="match status" value="1"/>
</dbReference>
<dbReference type="InterPro" id="IPR003656">
    <property type="entry name" value="Znf_BED"/>
</dbReference>
<keyword evidence="3" id="KW-0479">Metal-binding</keyword>
<dbReference type="GO" id="GO:0008270">
    <property type="term" value="F:zinc ion binding"/>
    <property type="evidence" value="ECO:0007669"/>
    <property type="project" value="UniProtKB-KW"/>
</dbReference>
<dbReference type="PANTHER" id="PTHR34396:SF33">
    <property type="entry name" value="BED-TYPE DOMAIN-CONTAINING PROTEIN"/>
    <property type="match status" value="1"/>
</dbReference>
<dbReference type="PANTHER" id="PTHR34396">
    <property type="entry name" value="OS03G0264950 PROTEIN-RELATED"/>
    <property type="match status" value="1"/>
</dbReference>
<dbReference type="InterPro" id="IPR036576">
    <property type="entry name" value="WRKY_dom_sf"/>
</dbReference>
<feature type="domain" description="BED-type" evidence="12">
    <location>
        <begin position="175"/>
        <end position="230"/>
    </location>
</feature>
<dbReference type="InterPro" id="IPR025525">
    <property type="entry name" value="hAT-like_transposase_RNase-H"/>
</dbReference>
<dbReference type="ExpressionAtlas" id="A0A3L6G5N3">
    <property type="expression patterns" value="baseline and differential"/>
</dbReference>